<name>A0ABT9UFM1_9MICC</name>
<organism evidence="2 3">
    <name type="scientific">Pseudarthrobacter defluvii</name>
    <dbReference type="NCBI Taxonomy" id="410837"/>
    <lineage>
        <taxon>Bacteria</taxon>
        <taxon>Bacillati</taxon>
        <taxon>Actinomycetota</taxon>
        <taxon>Actinomycetes</taxon>
        <taxon>Micrococcales</taxon>
        <taxon>Micrococcaceae</taxon>
        <taxon>Pseudarthrobacter</taxon>
    </lineage>
</organism>
<dbReference type="RefSeq" id="WP_307489467.1">
    <property type="nucleotide sequence ID" value="NZ_JAUSSY010000005.1"/>
</dbReference>
<accession>A0ABT9UFM1</accession>
<keyword evidence="3" id="KW-1185">Reference proteome</keyword>
<dbReference type="EMBL" id="JAUSSY010000005">
    <property type="protein sequence ID" value="MDQ0118444.1"/>
    <property type="molecule type" value="Genomic_DNA"/>
</dbReference>
<reference evidence="2 3" key="1">
    <citation type="submission" date="2023-07" db="EMBL/GenBank/DDBJ databases">
        <title>Sorghum-associated microbial communities from plants grown in Nebraska, USA.</title>
        <authorList>
            <person name="Schachtman D."/>
        </authorList>
    </citation>
    <scope>NUCLEOTIDE SEQUENCE [LARGE SCALE GENOMIC DNA]</scope>
    <source>
        <strain evidence="2 3">DS994</strain>
    </source>
</reference>
<proteinExistence type="predicted"/>
<evidence type="ECO:0000313" key="2">
    <source>
        <dbReference type="EMBL" id="MDQ0118444.1"/>
    </source>
</evidence>
<evidence type="ECO:0008006" key="4">
    <source>
        <dbReference type="Google" id="ProtNLM"/>
    </source>
</evidence>
<comment type="caution">
    <text evidence="2">The sequence shown here is derived from an EMBL/GenBank/DDBJ whole genome shotgun (WGS) entry which is preliminary data.</text>
</comment>
<evidence type="ECO:0000256" key="1">
    <source>
        <dbReference type="SAM" id="Phobius"/>
    </source>
</evidence>
<evidence type="ECO:0000313" key="3">
    <source>
        <dbReference type="Proteomes" id="UP001226389"/>
    </source>
</evidence>
<keyword evidence="1" id="KW-0812">Transmembrane</keyword>
<keyword evidence="1" id="KW-1133">Transmembrane helix</keyword>
<gene>
    <name evidence="2" type="ORF">J2T22_001622</name>
</gene>
<protein>
    <recommendedName>
        <fullName evidence="4">CcmD family protein</fullName>
    </recommendedName>
</protein>
<sequence length="53" mass="5996">MNPLDNPVLLVVFAAVFFYVLYGVIRAAVRDGIFQADERREKARALAGNSRER</sequence>
<dbReference type="Proteomes" id="UP001226389">
    <property type="component" value="Unassembled WGS sequence"/>
</dbReference>
<keyword evidence="1" id="KW-0472">Membrane</keyword>
<feature type="transmembrane region" description="Helical" evidence="1">
    <location>
        <begin position="6"/>
        <end position="25"/>
    </location>
</feature>